<protein>
    <submittedName>
        <fullName evidence="7">Finger 678-like</fullName>
    </submittedName>
</protein>
<sequence length="70" mass="8394">MRVNYDVICKKRWGTYKRRGGGLVWSVVVSVFRNLAQHKRTNLEEKPYHCNICRKSFYQRGNLTTHTRVH</sequence>
<dbReference type="EMBL" id="OX597840">
    <property type="protein sequence ID" value="CAI9741986.1"/>
    <property type="molecule type" value="Genomic_DNA"/>
</dbReference>
<dbReference type="FunFam" id="3.30.160.60:FF:000110">
    <property type="entry name" value="Zinc finger protein-like"/>
    <property type="match status" value="1"/>
</dbReference>
<proteinExistence type="predicted"/>
<evidence type="ECO:0000313" key="8">
    <source>
        <dbReference type="Proteomes" id="UP001162480"/>
    </source>
</evidence>
<name>A0AA36BYG2_OCTVU</name>
<dbReference type="Pfam" id="PF00096">
    <property type="entry name" value="zf-C2H2"/>
    <property type="match status" value="1"/>
</dbReference>
<keyword evidence="4" id="KW-0862">Zinc</keyword>
<dbReference type="InterPro" id="IPR013087">
    <property type="entry name" value="Znf_C2H2_type"/>
</dbReference>
<keyword evidence="1" id="KW-0479">Metal-binding</keyword>
<feature type="domain" description="C2H2-type" evidence="6">
    <location>
        <begin position="48"/>
        <end position="70"/>
    </location>
</feature>
<dbReference type="AlphaFoldDB" id="A0AA36BYG2"/>
<dbReference type="Proteomes" id="UP001162480">
    <property type="component" value="Chromosome 27"/>
</dbReference>
<evidence type="ECO:0000256" key="1">
    <source>
        <dbReference type="ARBA" id="ARBA00022723"/>
    </source>
</evidence>
<dbReference type="InterPro" id="IPR036236">
    <property type="entry name" value="Znf_C2H2_sf"/>
</dbReference>
<evidence type="ECO:0000256" key="2">
    <source>
        <dbReference type="ARBA" id="ARBA00022737"/>
    </source>
</evidence>
<evidence type="ECO:0000259" key="6">
    <source>
        <dbReference type="PROSITE" id="PS50157"/>
    </source>
</evidence>
<dbReference type="GO" id="GO:0008270">
    <property type="term" value="F:zinc ion binding"/>
    <property type="evidence" value="ECO:0007669"/>
    <property type="project" value="UniProtKB-KW"/>
</dbReference>
<accession>A0AA36BYG2</accession>
<reference evidence="7" key="1">
    <citation type="submission" date="2023-08" db="EMBL/GenBank/DDBJ databases">
        <authorList>
            <person name="Alioto T."/>
            <person name="Alioto T."/>
            <person name="Gomez Garrido J."/>
        </authorList>
    </citation>
    <scope>NUCLEOTIDE SEQUENCE</scope>
</reference>
<evidence type="ECO:0000256" key="5">
    <source>
        <dbReference type="PROSITE-ProRule" id="PRU00042"/>
    </source>
</evidence>
<keyword evidence="2" id="KW-0677">Repeat</keyword>
<evidence type="ECO:0000313" key="7">
    <source>
        <dbReference type="EMBL" id="CAI9741986.1"/>
    </source>
</evidence>
<organism evidence="7 8">
    <name type="scientific">Octopus vulgaris</name>
    <name type="common">Common octopus</name>
    <dbReference type="NCBI Taxonomy" id="6645"/>
    <lineage>
        <taxon>Eukaryota</taxon>
        <taxon>Metazoa</taxon>
        <taxon>Spiralia</taxon>
        <taxon>Lophotrochozoa</taxon>
        <taxon>Mollusca</taxon>
        <taxon>Cephalopoda</taxon>
        <taxon>Coleoidea</taxon>
        <taxon>Octopodiformes</taxon>
        <taxon>Octopoda</taxon>
        <taxon>Incirrata</taxon>
        <taxon>Octopodidae</taxon>
        <taxon>Octopus</taxon>
    </lineage>
</organism>
<dbReference type="PROSITE" id="PS50157">
    <property type="entry name" value="ZINC_FINGER_C2H2_2"/>
    <property type="match status" value="1"/>
</dbReference>
<keyword evidence="8" id="KW-1185">Reference proteome</keyword>
<dbReference type="PROSITE" id="PS00028">
    <property type="entry name" value="ZINC_FINGER_C2H2_1"/>
    <property type="match status" value="1"/>
</dbReference>
<gene>
    <name evidence="7" type="ORF">OCTVUL_1B028255</name>
</gene>
<evidence type="ECO:0000256" key="3">
    <source>
        <dbReference type="ARBA" id="ARBA00022771"/>
    </source>
</evidence>
<keyword evidence="3 5" id="KW-0863">Zinc-finger</keyword>
<dbReference type="SMART" id="SM00355">
    <property type="entry name" value="ZnF_C2H2"/>
    <property type="match status" value="1"/>
</dbReference>
<evidence type="ECO:0000256" key="4">
    <source>
        <dbReference type="ARBA" id="ARBA00022833"/>
    </source>
</evidence>
<dbReference type="SUPFAM" id="SSF57667">
    <property type="entry name" value="beta-beta-alpha zinc fingers"/>
    <property type="match status" value="1"/>
</dbReference>
<dbReference type="Gene3D" id="3.30.160.60">
    <property type="entry name" value="Classic Zinc Finger"/>
    <property type="match status" value="1"/>
</dbReference>